<gene>
    <name evidence="2" type="ORF">GMARGA_LOCUS21622</name>
</gene>
<accession>A0ABN7VQJ9</accession>
<dbReference type="EMBL" id="CAJVQB010020124">
    <property type="protein sequence ID" value="CAG8793496.1"/>
    <property type="molecule type" value="Genomic_DNA"/>
</dbReference>
<evidence type="ECO:0000256" key="1">
    <source>
        <dbReference type="SAM" id="MobiDB-lite"/>
    </source>
</evidence>
<reference evidence="2 3" key="1">
    <citation type="submission" date="2021-06" db="EMBL/GenBank/DDBJ databases">
        <authorList>
            <person name="Kallberg Y."/>
            <person name="Tangrot J."/>
            <person name="Rosling A."/>
        </authorList>
    </citation>
    <scope>NUCLEOTIDE SEQUENCE [LARGE SCALE GENOMIC DNA]</scope>
    <source>
        <strain evidence="2 3">120-4 pot B 10/14</strain>
    </source>
</reference>
<evidence type="ECO:0000313" key="2">
    <source>
        <dbReference type="EMBL" id="CAG8793496.1"/>
    </source>
</evidence>
<feature type="compositionally biased region" description="Basic and acidic residues" evidence="1">
    <location>
        <begin position="129"/>
        <end position="139"/>
    </location>
</feature>
<dbReference type="Proteomes" id="UP000789901">
    <property type="component" value="Unassembled WGS sequence"/>
</dbReference>
<sequence>MSATLESELIELINSIVTFEHIENSYVNSGDVELDDSLDNTRESASDIDIIENNISNKLSIPELSDTNKSQFSSNDMVNEDTCESKNEYISEESVTSVSKPASSFANFKNPPKVVGRERPKKQKYISSVEKEQKREGSSTRRSYKCGTCGKAGHNSVFHKKR</sequence>
<name>A0ABN7VQJ9_GIGMA</name>
<proteinExistence type="predicted"/>
<feature type="region of interest" description="Disordered" evidence="1">
    <location>
        <begin position="62"/>
        <end position="162"/>
    </location>
</feature>
<feature type="compositionally biased region" description="Polar residues" evidence="1">
    <location>
        <begin position="93"/>
        <end position="107"/>
    </location>
</feature>
<organism evidence="2 3">
    <name type="scientific">Gigaspora margarita</name>
    <dbReference type="NCBI Taxonomy" id="4874"/>
    <lineage>
        <taxon>Eukaryota</taxon>
        <taxon>Fungi</taxon>
        <taxon>Fungi incertae sedis</taxon>
        <taxon>Mucoromycota</taxon>
        <taxon>Glomeromycotina</taxon>
        <taxon>Glomeromycetes</taxon>
        <taxon>Diversisporales</taxon>
        <taxon>Gigasporaceae</taxon>
        <taxon>Gigaspora</taxon>
    </lineage>
</organism>
<keyword evidence="3" id="KW-1185">Reference proteome</keyword>
<feature type="compositionally biased region" description="Polar residues" evidence="1">
    <location>
        <begin position="65"/>
        <end position="77"/>
    </location>
</feature>
<comment type="caution">
    <text evidence="2">The sequence shown here is derived from an EMBL/GenBank/DDBJ whole genome shotgun (WGS) entry which is preliminary data.</text>
</comment>
<protein>
    <submittedName>
        <fullName evidence="2">24492_t:CDS:1</fullName>
    </submittedName>
</protein>
<evidence type="ECO:0000313" key="3">
    <source>
        <dbReference type="Proteomes" id="UP000789901"/>
    </source>
</evidence>